<keyword evidence="3" id="KW-0732">Signal</keyword>
<feature type="compositionally biased region" description="Pro residues" evidence="1">
    <location>
        <begin position="198"/>
        <end position="207"/>
    </location>
</feature>
<gene>
    <name evidence="4" type="ORF">CUNI_LOCUS21472</name>
</gene>
<proteinExistence type="predicted"/>
<evidence type="ECO:0000256" key="2">
    <source>
        <dbReference type="SAM" id="Phobius"/>
    </source>
</evidence>
<dbReference type="AlphaFoldDB" id="A0A8S4A3N9"/>
<accession>A0A8S4A3N9</accession>
<evidence type="ECO:0000313" key="5">
    <source>
        <dbReference type="Proteomes" id="UP000678393"/>
    </source>
</evidence>
<sequence length="218" mass="25291">MASVHVYLFTVIILSSLFSIASSRYNDWWQRDEDTIQKRFRQEEEIRINLNHILDNKDYRSDNYREHKHNDESDTERGRPSSHGSTEYVVVEHKDRDGSVVCDNGRICVGAGAFCCRLSDGTKGCCWTTYVYQLWWFWMIWVMIFFLILACSLVCWRRRRARYRYVVMENSQYPNYGTAVHAASVGTTQQAPQGYPYPGAPAAPPVYSPSEKPPAYSS</sequence>
<evidence type="ECO:0000313" key="4">
    <source>
        <dbReference type="EMBL" id="CAG5135914.1"/>
    </source>
</evidence>
<protein>
    <submittedName>
        <fullName evidence="4">Uncharacterized protein</fullName>
    </submittedName>
</protein>
<reference evidence="4" key="1">
    <citation type="submission" date="2021-04" db="EMBL/GenBank/DDBJ databases">
        <authorList>
            <consortium name="Molecular Ecology Group"/>
        </authorList>
    </citation>
    <scope>NUCLEOTIDE SEQUENCE</scope>
</reference>
<feature type="region of interest" description="Disordered" evidence="1">
    <location>
        <begin position="65"/>
        <end position="86"/>
    </location>
</feature>
<feature type="transmembrane region" description="Helical" evidence="2">
    <location>
        <begin position="135"/>
        <end position="156"/>
    </location>
</feature>
<keyword evidence="2" id="KW-1133">Transmembrane helix</keyword>
<name>A0A8S4A3N9_9EUPU</name>
<evidence type="ECO:0000256" key="3">
    <source>
        <dbReference type="SAM" id="SignalP"/>
    </source>
</evidence>
<keyword evidence="2" id="KW-0472">Membrane</keyword>
<keyword evidence="5" id="KW-1185">Reference proteome</keyword>
<feature type="region of interest" description="Disordered" evidence="1">
    <location>
        <begin position="191"/>
        <end position="218"/>
    </location>
</feature>
<dbReference type="EMBL" id="CAJHNH020008471">
    <property type="protein sequence ID" value="CAG5135914.1"/>
    <property type="molecule type" value="Genomic_DNA"/>
</dbReference>
<dbReference type="Proteomes" id="UP000678393">
    <property type="component" value="Unassembled WGS sequence"/>
</dbReference>
<feature type="compositionally biased region" description="Basic and acidic residues" evidence="1">
    <location>
        <begin position="65"/>
        <end position="79"/>
    </location>
</feature>
<comment type="caution">
    <text evidence="4">The sequence shown here is derived from an EMBL/GenBank/DDBJ whole genome shotgun (WGS) entry which is preliminary data.</text>
</comment>
<feature type="chain" id="PRO_5035712973" evidence="3">
    <location>
        <begin position="24"/>
        <end position="218"/>
    </location>
</feature>
<organism evidence="4 5">
    <name type="scientific">Candidula unifasciata</name>
    <dbReference type="NCBI Taxonomy" id="100452"/>
    <lineage>
        <taxon>Eukaryota</taxon>
        <taxon>Metazoa</taxon>
        <taxon>Spiralia</taxon>
        <taxon>Lophotrochozoa</taxon>
        <taxon>Mollusca</taxon>
        <taxon>Gastropoda</taxon>
        <taxon>Heterobranchia</taxon>
        <taxon>Euthyneura</taxon>
        <taxon>Panpulmonata</taxon>
        <taxon>Eupulmonata</taxon>
        <taxon>Stylommatophora</taxon>
        <taxon>Helicina</taxon>
        <taxon>Helicoidea</taxon>
        <taxon>Geomitridae</taxon>
        <taxon>Candidula</taxon>
    </lineage>
</organism>
<feature type="signal peptide" evidence="3">
    <location>
        <begin position="1"/>
        <end position="23"/>
    </location>
</feature>
<keyword evidence="2" id="KW-0812">Transmembrane</keyword>
<evidence type="ECO:0000256" key="1">
    <source>
        <dbReference type="SAM" id="MobiDB-lite"/>
    </source>
</evidence>